<organism evidence="1">
    <name type="scientific">Hellea balneolensis</name>
    <dbReference type="NCBI Taxonomy" id="287478"/>
    <lineage>
        <taxon>Bacteria</taxon>
        <taxon>Pseudomonadati</taxon>
        <taxon>Pseudomonadota</taxon>
        <taxon>Alphaproteobacteria</taxon>
        <taxon>Maricaulales</taxon>
        <taxon>Robiginitomaculaceae</taxon>
        <taxon>Hellea</taxon>
    </lineage>
</organism>
<dbReference type="EMBL" id="DRMN01000060">
    <property type="protein sequence ID" value="HFB54450.1"/>
    <property type="molecule type" value="Genomic_DNA"/>
</dbReference>
<evidence type="ECO:0000313" key="1">
    <source>
        <dbReference type="EMBL" id="HFB54450.1"/>
    </source>
</evidence>
<protein>
    <recommendedName>
        <fullName evidence="2">Alginate export domain-containing protein</fullName>
    </recommendedName>
</protein>
<dbReference type="AlphaFoldDB" id="A0A7C3FYJ8"/>
<gene>
    <name evidence="1" type="ORF">ENJ46_00880</name>
</gene>
<proteinExistence type="predicted"/>
<dbReference type="InterPro" id="IPR023614">
    <property type="entry name" value="Porin_dom_sf"/>
</dbReference>
<comment type="caution">
    <text evidence="1">The sequence shown here is derived from an EMBL/GenBank/DDBJ whole genome shotgun (WGS) entry which is preliminary data.</text>
</comment>
<evidence type="ECO:0008006" key="2">
    <source>
        <dbReference type="Google" id="ProtNLM"/>
    </source>
</evidence>
<reference evidence="1" key="1">
    <citation type="journal article" date="2020" name="mSystems">
        <title>Genome- and Community-Level Interaction Insights into Carbon Utilization and Element Cycling Functions of Hydrothermarchaeota in Hydrothermal Sediment.</title>
        <authorList>
            <person name="Zhou Z."/>
            <person name="Liu Y."/>
            <person name="Xu W."/>
            <person name="Pan J."/>
            <person name="Luo Z.H."/>
            <person name="Li M."/>
        </authorList>
    </citation>
    <scope>NUCLEOTIDE SEQUENCE [LARGE SCALE GENOMIC DNA]</scope>
    <source>
        <strain evidence="1">HyVt-489</strain>
    </source>
</reference>
<sequence>MAGIITKPTESLTLTGGYVWNVNRIFGDDHPFGDLDTNTFILNAKFTGFELGNVTAYGLIIDLNDAPVFGLSSKTFGARFDGKHKLGDSNVTALYEAEFATQSDSADSPLDYTAEYYHFSAGLSANGLTGKIGYEVLGSDGGVASFQTPLATLHKFNGWADKFLGTPAGGLEDFYGSISYKVGADGPLKGLKFDAIYHDFSADVGGDYGNEVDLQVSKKISKHYYAGLKFADYNSNGFATDTRKIWFTIGANF</sequence>
<name>A0A7C3FYJ8_9PROT</name>
<accession>A0A7C3FYJ8</accession>
<dbReference type="Gene3D" id="2.40.160.10">
    <property type="entry name" value="Porin"/>
    <property type="match status" value="1"/>
</dbReference>
<dbReference type="Proteomes" id="UP000886042">
    <property type="component" value="Unassembled WGS sequence"/>
</dbReference>